<dbReference type="CDD" id="cd17535">
    <property type="entry name" value="REC_NarL-like"/>
    <property type="match status" value="1"/>
</dbReference>
<dbReference type="Pfam" id="PF00072">
    <property type="entry name" value="Response_reg"/>
    <property type="match status" value="1"/>
</dbReference>
<dbReference type="GO" id="GO:0003677">
    <property type="term" value="F:DNA binding"/>
    <property type="evidence" value="ECO:0007669"/>
    <property type="project" value="UniProtKB-KW"/>
</dbReference>
<reference evidence="5" key="1">
    <citation type="submission" date="2020-05" db="EMBL/GenBank/DDBJ databases">
        <authorList>
            <person name="Chiriac C."/>
            <person name="Salcher M."/>
            <person name="Ghai R."/>
            <person name="Kavagutti S V."/>
        </authorList>
    </citation>
    <scope>NUCLEOTIDE SEQUENCE</scope>
</reference>
<feature type="domain" description="Response regulatory" evidence="4">
    <location>
        <begin position="14"/>
        <end position="129"/>
    </location>
</feature>
<dbReference type="CDD" id="cd06170">
    <property type="entry name" value="LuxR_C_like"/>
    <property type="match status" value="1"/>
</dbReference>
<protein>
    <submittedName>
        <fullName evidence="5">Unannotated protein</fullName>
    </submittedName>
</protein>
<dbReference type="EMBL" id="CAEZSV010000042">
    <property type="protein sequence ID" value="CAB4549441.1"/>
    <property type="molecule type" value="Genomic_DNA"/>
</dbReference>
<dbReference type="SUPFAM" id="SSF52172">
    <property type="entry name" value="CheY-like"/>
    <property type="match status" value="1"/>
</dbReference>
<evidence type="ECO:0000259" key="3">
    <source>
        <dbReference type="PROSITE" id="PS50043"/>
    </source>
</evidence>
<dbReference type="InterPro" id="IPR000792">
    <property type="entry name" value="Tscrpt_reg_LuxR_C"/>
</dbReference>
<dbReference type="SMART" id="SM00448">
    <property type="entry name" value="REC"/>
    <property type="match status" value="1"/>
</dbReference>
<evidence type="ECO:0000259" key="4">
    <source>
        <dbReference type="PROSITE" id="PS50110"/>
    </source>
</evidence>
<dbReference type="PANTHER" id="PTHR45566:SF1">
    <property type="entry name" value="HTH-TYPE TRANSCRIPTIONAL REGULATOR YHJB-RELATED"/>
    <property type="match status" value="1"/>
</dbReference>
<proteinExistence type="predicted"/>
<dbReference type="AlphaFoldDB" id="A0A6J6CDN0"/>
<dbReference type="Gene3D" id="1.10.10.10">
    <property type="entry name" value="Winged helix-like DNA-binding domain superfamily/Winged helix DNA-binding domain"/>
    <property type="match status" value="1"/>
</dbReference>
<feature type="domain" description="HTH luxR-type" evidence="3">
    <location>
        <begin position="146"/>
        <end position="211"/>
    </location>
</feature>
<dbReference type="Gene3D" id="3.40.50.2300">
    <property type="match status" value="1"/>
</dbReference>
<dbReference type="GO" id="GO:0006355">
    <property type="term" value="P:regulation of DNA-templated transcription"/>
    <property type="evidence" value="ECO:0007669"/>
    <property type="project" value="InterPro"/>
</dbReference>
<dbReference type="SUPFAM" id="SSF46894">
    <property type="entry name" value="C-terminal effector domain of the bipartite response regulators"/>
    <property type="match status" value="1"/>
</dbReference>
<dbReference type="InterPro" id="IPR051015">
    <property type="entry name" value="EvgA-like"/>
</dbReference>
<evidence type="ECO:0000313" key="5">
    <source>
        <dbReference type="EMBL" id="CAB4549441.1"/>
    </source>
</evidence>
<sequence>MLTANSAAEGNNLKLLIVEDHPIVRQGLIRALEANGFQGIHEAGNCAEGRGQLAKINPDILITDLHLPDGLSFELIQWAREIKPNLAIVILTVENNSNFLVAAAQSGANALIHKSASITHLIKAIELALKAPQSFTAEGLGEAIRREREKPKLTPRELEILDRLISGDELQVIANQLFISLPTIKTHLTSIYRKLDTDNRTTAVTRALALGLVHIK</sequence>
<keyword evidence="1" id="KW-0597">Phosphoprotein</keyword>
<gene>
    <name evidence="5" type="ORF">UFOPK1506_00345</name>
</gene>
<dbReference type="Pfam" id="PF00196">
    <property type="entry name" value="GerE"/>
    <property type="match status" value="1"/>
</dbReference>
<dbReference type="PRINTS" id="PR00038">
    <property type="entry name" value="HTHLUXR"/>
</dbReference>
<dbReference type="InterPro" id="IPR011006">
    <property type="entry name" value="CheY-like_superfamily"/>
</dbReference>
<dbReference type="InterPro" id="IPR016032">
    <property type="entry name" value="Sig_transdc_resp-reg_C-effctor"/>
</dbReference>
<dbReference type="PROSITE" id="PS50110">
    <property type="entry name" value="RESPONSE_REGULATORY"/>
    <property type="match status" value="1"/>
</dbReference>
<dbReference type="PANTHER" id="PTHR45566">
    <property type="entry name" value="HTH-TYPE TRANSCRIPTIONAL REGULATOR YHJB-RELATED"/>
    <property type="match status" value="1"/>
</dbReference>
<dbReference type="InterPro" id="IPR001789">
    <property type="entry name" value="Sig_transdc_resp-reg_receiver"/>
</dbReference>
<dbReference type="InterPro" id="IPR058245">
    <property type="entry name" value="NreC/VraR/RcsB-like_REC"/>
</dbReference>
<evidence type="ECO:0000256" key="1">
    <source>
        <dbReference type="ARBA" id="ARBA00022553"/>
    </source>
</evidence>
<dbReference type="PROSITE" id="PS50043">
    <property type="entry name" value="HTH_LUXR_2"/>
    <property type="match status" value="1"/>
</dbReference>
<organism evidence="5">
    <name type="scientific">freshwater metagenome</name>
    <dbReference type="NCBI Taxonomy" id="449393"/>
    <lineage>
        <taxon>unclassified sequences</taxon>
        <taxon>metagenomes</taxon>
        <taxon>ecological metagenomes</taxon>
    </lineage>
</organism>
<accession>A0A6J6CDN0</accession>
<name>A0A6J6CDN0_9ZZZZ</name>
<dbReference type="InterPro" id="IPR036388">
    <property type="entry name" value="WH-like_DNA-bd_sf"/>
</dbReference>
<dbReference type="SMART" id="SM00421">
    <property type="entry name" value="HTH_LUXR"/>
    <property type="match status" value="1"/>
</dbReference>
<keyword evidence="2" id="KW-0238">DNA-binding</keyword>
<evidence type="ECO:0000256" key="2">
    <source>
        <dbReference type="ARBA" id="ARBA00023125"/>
    </source>
</evidence>
<dbReference type="GO" id="GO:0000160">
    <property type="term" value="P:phosphorelay signal transduction system"/>
    <property type="evidence" value="ECO:0007669"/>
    <property type="project" value="InterPro"/>
</dbReference>